<protein>
    <submittedName>
        <fullName evidence="1">Uncharacterized protein</fullName>
    </submittedName>
</protein>
<accession>A0A7C8YS54</accession>
<reference evidence="1" key="1">
    <citation type="journal article" date="2013" name="J. Plant Res.">
        <title>Effect of fungi and light on seed germination of three Opuntia species from semiarid lands of central Mexico.</title>
        <authorList>
            <person name="Delgado-Sanchez P."/>
            <person name="Jimenez-Bremont J.F."/>
            <person name="Guerrero-Gonzalez Mde L."/>
            <person name="Flores J."/>
        </authorList>
    </citation>
    <scope>NUCLEOTIDE SEQUENCE</scope>
    <source>
        <tissue evidence="1">Cladode</tissue>
    </source>
</reference>
<evidence type="ECO:0000313" key="1">
    <source>
        <dbReference type="EMBL" id="MBA4625239.1"/>
    </source>
</evidence>
<dbReference type="EMBL" id="GISG01050977">
    <property type="protein sequence ID" value="MBA4625239.1"/>
    <property type="molecule type" value="Transcribed_RNA"/>
</dbReference>
<organism evidence="1">
    <name type="scientific">Opuntia streptacantha</name>
    <name type="common">Prickly pear cactus</name>
    <name type="synonym">Opuntia cardona</name>
    <dbReference type="NCBI Taxonomy" id="393608"/>
    <lineage>
        <taxon>Eukaryota</taxon>
        <taxon>Viridiplantae</taxon>
        <taxon>Streptophyta</taxon>
        <taxon>Embryophyta</taxon>
        <taxon>Tracheophyta</taxon>
        <taxon>Spermatophyta</taxon>
        <taxon>Magnoliopsida</taxon>
        <taxon>eudicotyledons</taxon>
        <taxon>Gunneridae</taxon>
        <taxon>Pentapetalae</taxon>
        <taxon>Caryophyllales</taxon>
        <taxon>Cactineae</taxon>
        <taxon>Cactaceae</taxon>
        <taxon>Opuntioideae</taxon>
        <taxon>Opuntia</taxon>
    </lineage>
</organism>
<dbReference type="Pfam" id="PF14009">
    <property type="entry name" value="PADRE"/>
    <property type="match status" value="1"/>
</dbReference>
<proteinExistence type="predicted"/>
<dbReference type="PANTHER" id="PTHR33052">
    <property type="entry name" value="DUF4228 DOMAIN PROTEIN-RELATED"/>
    <property type="match status" value="1"/>
</dbReference>
<reference evidence="1" key="2">
    <citation type="submission" date="2020-07" db="EMBL/GenBank/DDBJ databases">
        <authorList>
            <person name="Vera ALvarez R."/>
            <person name="Arias-Moreno D.M."/>
            <person name="Jimenez-Jacinto V."/>
            <person name="Jimenez-Bremont J.F."/>
            <person name="Swaminathan K."/>
            <person name="Moose S.P."/>
            <person name="Guerrero-Gonzalez M.L."/>
            <person name="Marino-Ramirez L."/>
            <person name="Landsman D."/>
            <person name="Rodriguez-Kessler M."/>
            <person name="Delgado-Sanchez P."/>
        </authorList>
    </citation>
    <scope>NUCLEOTIDE SEQUENCE</scope>
    <source>
        <tissue evidence="1">Cladode</tissue>
    </source>
</reference>
<name>A0A7C8YS54_OPUST</name>
<dbReference type="AlphaFoldDB" id="A0A7C8YS54"/>
<sequence length="203" mass="22269">MPQITFPNSNPNLSQSFPDFDSQDFLRYKIVMGNYASCALAGQNGKASKAAKVILPSGEIKHFYQPIKAAELMLDIPNHFVVNSKSLKVGSRFSAMNADEDLEIPGVYVMFPMKRVNAFVTAADVGALFLAAKRVAGKVRVVPACSADVREVESPAPVSEVDSRGMKMALEELCSPEFKHRMSVCRSKKPLLQTIVEEPLCSR</sequence>
<dbReference type="InterPro" id="IPR025322">
    <property type="entry name" value="PADRE_dom"/>
</dbReference>